<dbReference type="Proteomes" id="UP000887579">
    <property type="component" value="Unplaced"/>
</dbReference>
<accession>A0AC34G0D4</accession>
<proteinExistence type="predicted"/>
<reference evidence="2" key="1">
    <citation type="submission" date="2022-11" db="UniProtKB">
        <authorList>
            <consortium name="WormBaseParasite"/>
        </authorList>
    </citation>
    <scope>IDENTIFICATION</scope>
</reference>
<evidence type="ECO:0000313" key="1">
    <source>
        <dbReference type="Proteomes" id="UP000887579"/>
    </source>
</evidence>
<protein>
    <submittedName>
        <fullName evidence="2">ATP-dependent RNA helicase</fullName>
    </submittedName>
</protein>
<name>A0AC34G0D4_9BILA</name>
<dbReference type="WBParaSite" id="ES5_v2.g23050.t1">
    <property type="protein sequence ID" value="ES5_v2.g23050.t1"/>
    <property type="gene ID" value="ES5_v2.g23050"/>
</dbReference>
<sequence length="594" mass="67034">MVNRKSNYLQKSAPSRFVLLPTGYVERRDDHLPIPISEEDKENFGDDIEKVLTERNLPYSHADFGFAPDVRNIDEMYDEDLKHAEAYANIINEDDEVEVEGLGDQVLNCVESWKEAFDGKLLENIIRSKYIRPRNIQCSVIPLILDHYDLIVSAETGVGKTAAYLLPIIDECMKDKIKGEFTSAPNTPYAVILGPTRELVKQAFEQATKFAHDTGVSVAKAYGEYSVKKNKKEIGKLCDIICATPGRFLDFVENKVINLSKVRFLVFDECDILLAGDFKRVIDTALFGCEIQIAINRTTLFFSATMNDETIQLAKEYMRPEEILIVKNKVIAPSKKCVQEFKIAPKVGKFGQLLAYFRSELVKVDKDAKRLSPTFIFCEQRLSCEKIAYSLEKYGIPILPLSGLRAQDLREKALKEFRDNSITVLCVTDLGSRGIDVKDVDLVINYDMPKDYASYVHRVGRAGRIRHGKCISYVSPQTDGPLLLNIKKAMEKAGQKIPPSLIDCINTIDDSNTESPSLERGNNFVNTEGVLGTTNKVEESVATINVKKEEKSAKPQVFIKQVEEEKNIETFENVTEKHPPSSEKEEDILDDDGW</sequence>
<evidence type="ECO:0000313" key="2">
    <source>
        <dbReference type="WBParaSite" id="ES5_v2.g23050.t1"/>
    </source>
</evidence>
<organism evidence="1 2">
    <name type="scientific">Panagrolaimus sp. ES5</name>
    <dbReference type="NCBI Taxonomy" id="591445"/>
    <lineage>
        <taxon>Eukaryota</taxon>
        <taxon>Metazoa</taxon>
        <taxon>Ecdysozoa</taxon>
        <taxon>Nematoda</taxon>
        <taxon>Chromadorea</taxon>
        <taxon>Rhabditida</taxon>
        <taxon>Tylenchina</taxon>
        <taxon>Panagrolaimomorpha</taxon>
        <taxon>Panagrolaimoidea</taxon>
        <taxon>Panagrolaimidae</taxon>
        <taxon>Panagrolaimus</taxon>
    </lineage>
</organism>